<proteinExistence type="predicted"/>
<dbReference type="AlphaFoldDB" id="A0A6C0H7Z9"/>
<feature type="domain" description="DUF4116" evidence="2">
    <location>
        <begin position="200"/>
        <end position="241"/>
    </location>
</feature>
<sequence length="384" mass="43870">MTLINVLVSELYYVIKLTNQISNKSILLLDMITPLVNKYSIFSILSNGKLIHNPLIHDDTTELENHLYNMCNSSINEHTLYIIEESYYDNENRTLEDYKNYLNKLRFLECMEIAGRQDLTMFDKYLVIGMIKVFPEQLSRLNDEFRDCKEIVQIAVTLNGHLLNCVSERLKNDKDVVLAAVKKNGRALYYASTDMQNIYEVVEAAVTQDGGALEYAFESFKKNENIVKIAVNTNGLGLKHAKTFNNNKEIVLAAVKKWGTMLEHASDLLKKDEEVVFAAVTTSGHALIHADEIFKSNKDIVLAAIKTNPEALQYASDILKDDEELVLIAINKDIDALQYASGKLIEKLTPYAIQIKNKEKHSKRTNNSEQLQYNHNNRLNLCRR</sequence>
<feature type="domain" description="DUF4116" evidence="2">
    <location>
        <begin position="155"/>
        <end position="196"/>
    </location>
</feature>
<accession>A0A6C0H7Z9</accession>
<evidence type="ECO:0000313" key="3">
    <source>
        <dbReference type="EMBL" id="QHT76517.1"/>
    </source>
</evidence>
<reference evidence="3" key="1">
    <citation type="journal article" date="2020" name="Nature">
        <title>Giant virus diversity and host interactions through global metagenomics.</title>
        <authorList>
            <person name="Schulz F."/>
            <person name="Roux S."/>
            <person name="Paez-Espino D."/>
            <person name="Jungbluth S."/>
            <person name="Walsh D.A."/>
            <person name="Denef V.J."/>
            <person name="McMahon K.D."/>
            <person name="Konstantinidis K.T."/>
            <person name="Eloe-Fadrosh E.A."/>
            <person name="Kyrpides N.C."/>
            <person name="Woyke T."/>
        </authorList>
    </citation>
    <scope>NUCLEOTIDE SEQUENCE</scope>
    <source>
        <strain evidence="3">GVMAG-M-3300023179-82</strain>
    </source>
</reference>
<protein>
    <recommendedName>
        <fullName evidence="2">DUF4116 domain-containing protein</fullName>
    </recommendedName>
</protein>
<dbReference type="Pfam" id="PF13475">
    <property type="entry name" value="DUF4116"/>
    <property type="match status" value="4"/>
</dbReference>
<feature type="domain" description="DUF4116" evidence="2">
    <location>
        <begin position="297"/>
        <end position="344"/>
    </location>
</feature>
<dbReference type="EMBL" id="MN739897">
    <property type="protein sequence ID" value="QHT76517.1"/>
    <property type="molecule type" value="Genomic_DNA"/>
</dbReference>
<name>A0A6C0H7Z9_9ZZZZ</name>
<evidence type="ECO:0000259" key="2">
    <source>
        <dbReference type="Pfam" id="PF13475"/>
    </source>
</evidence>
<feature type="compositionally biased region" description="Polar residues" evidence="1">
    <location>
        <begin position="365"/>
        <end position="384"/>
    </location>
</feature>
<evidence type="ECO:0000256" key="1">
    <source>
        <dbReference type="SAM" id="MobiDB-lite"/>
    </source>
</evidence>
<organism evidence="3">
    <name type="scientific">viral metagenome</name>
    <dbReference type="NCBI Taxonomy" id="1070528"/>
    <lineage>
        <taxon>unclassified sequences</taxon>
        <taxon>metagenomes</taxon>
        <taxon>organismal metagenomes</taxon>
    </lineage>
</organism>
<feature type="domain" description="DUF4116" evidence="2">
    <location>
        <begin position="247"/>
        <end position="295"/>
    </location>
</feature>
<feature type="region of interest" description="Disordered" evidence="1">
    <location>
        <begin position="359"/>
        <end position="384"/>
    </location>
</feature>
<dbReference type="InterPro" id="IPR025197">
    <property type="entry name" value="DUF4116"/>
</dbReference>